<gene>
    <name evidence="2" type="ORF">CCMP2556_LOCUS9306</name>
    <name evidence="3" type="ORF">CCMP2556_LOCUS9408</name>
</gene>
<evidence type="ECO:0000256" key="1">
    <source>
        <dbReference type="SAM" id="SignalP"/>
    </source>
</evidence>
<name>A0ABP0J2L0_9DINO</name>
<comment type="caution">
    <text evidence="2">The sequence shown here is derived from an EMBL/GenBank/DDBJ whole genome shotgun (WGS) entry which is preliminary data.</text>
</comment>
<dbReference type="Proteomes" id="UP001642484">
    <property type="component" value="Unassembled WGS sequence"/>
</dbReference>
<feature type="chain" id="PRO_5045029139" evidence="1">
    <location>
        <begin position="22"/>
        <end position="258"/>
    </location>
</feature>
<reference evidence="2 4" key="1">
    <citation type="submission" date="2024-02" db="EMBL/GenBank/DDBJ databases">
        <authorList>
            <person name="Chen Y."/>
            <person name="Shah S."/>
            <person name="Dougan E. K."/>
            <person name="Thang M."/>
            <person name="Chan C."/>
        </authorList>
    </citation>
    <scope>NUCLEOTIDE SEQUENCE [LARGE SCALE GENOMIC DNA]</scope>
</reference>
<keyword evidence="4" id="KW-1185">Reference proteome</keyword>
<evidence type="ECO:0000313" key="2">
    <source>
        <dbReference type="EMBL" id="CAK9008582.1"/>
    </source>
</evidence>
<accession>A0ABP0J2L0</accession>
<dbReference type="EMBL" id="CAXAMN010004313">
    <property type="protein sequence ID" value="CAK9008582.1"/>
    <property type="molecule type" value="Genomic_DNA"/>
</dbReference>
<organism evidence="2 4">
    <name type="scientific">Durusdinium trenchii</name>
    <dbReference type="NCBI Taxonomy" id="1381693"/>
    <lineage>
        <taxon>Eukaryota</taxon>
        <taxon>Sar</taxon>
        <taxon>Alveolata</taxon>
        <taxon>Dinophyceae</taxon>
        <taxon>Suessiales</taxon>
        <taxon>Symbiodiniaceae</taxon>
        <taxon>Durusdinium</taxon>
    </lineage>
</organism>
<sequence length="258" mass="28566">MGMIPKALLLSLLASLSFHEAREVYGLTKLQLPWVAVELVIHAMIVRRMMDFEVPEGLQCIEFFAGTQMSSQVAKAFEELGLTALAFDIDRCLDESMGHGCMIPIYEAVLALLAWAVGAFPILEQPRQSLMTALPSWQSVVGYFQEAASKGWPGQQLKLNSINMASFRAPSLKPTALYSTEALGLLMNLRVPPKYRTSSGEKKVAGGKGLKSTQYYTPEFGRGLASWWMAHGPVSAGRKRKQWTFLQSSDLSINEMKD</sequence>
<protein>
    <submittedName>
        <fullName evidence="2">Uncharacterized protein</fullName>
    </submittedName>
</protein>
<feature type="signal peptide" evidence="1">
    <location>
        <begin position="1"/>
        <end position="21"/>
    </location>
</feature>
<proteinExistence type="predicted"/>
<evidence type="ECO:0000313" key="4">
    <source>
        <dbReference type="Proteomes" id="UP001642484"/>
    </source>
</evidence>
<dbReference type="EMBL" id="CAXAMN010004369">
    <property type="protein sequence ID" value="CAK9008840.1"/>
    <property type="molecule type" value="Genomic_DNA"/>
</dbReference>
<keyword evidence="1" id="KW-0732">Signal</keyword>
<evidence type="ECO:0000313" key="3">
    <source>
        <dbReference type="EMBL" id="CAK9008840.1"/>
    </source>
</evidence>